<dbReference type="PROSITE" id="PS00808">
    <property type="entry name" value="ADP_GLC_PYROPHOSPH_1"/>
    <property type="match status" value="1"/>
</dbReference>
<evidence type="ECO:0000256" key="5">
    <source>
        <dbReference type="ARBA" id="ARBA00022741"/>
    </source>
</evidence>
<dbReference type="InterPro" id="IPR029044">
    <property type="entry name" value="Nucleotide-diphossugar_trans"/>
</dbReference>
<evidence type="ECO:0000256" key="7">
    <source>
        <dbReference type="ARBA" id="ARBA00023056"/>
    </source>
</evidence>
<feature type="binding site" evidence="9">
    <location>
        <begin position="180"/>
        <end position="181"/>
    </location>
    <ligand>
        <name>alpha-D-glucose 1-phosphate</name>
        <dbReference type="ChEBI" id="CHEBI:58601"/>
    </ligand>
</feature>
<dbReference type="PANTHER" id="PTHR43523:SF2">
    <property type="entry name" value="GLUCOSE-1-PHOSPHATE ADENYLYLTRANSFERASE"/>
    <property type="match status" value="1"/>
</dbReference>
<dbReference type="RefSeq" id="WP_073710401.1">
    <property type="nucleotide sequence ID" value="NZ_MRWQ01000002.1"/>
</dbReference>
<dbReference type="CDD" id="cd04651">
    <property type="entry name" value="LbH_G1P_AT_C"/>
    <property type="match status" value="1"/>
</dbReference>
<dbReference type="AlphaFoldDB" id="A0A1Q5P6B9"/>
<dbReference type="SUPFAM" id="SSF51161">
    <property type="entry name" value="Trimeric LpxA-like enzymes"/>
    <property type="match status" value="1"/>
</dbReference>
<keyword evidence="8 9" id="KW-0119">Carbohydrate metabolism</keyword>
<accession>A0A1Q5P6B9</accession>
<keyword evidence="2 9" id="KW-0321">Glycogen metabolism</keyword>
<dbReference type="Gene3D" id="3.90.550.10">
    <property type="entry name" value="Spore Coat Polysaccharide Biosynthesis Protein SpsA, Chain A"/>
    <property type="match status" value="1"/>
</dbReference>
<comment type="subunit">
    <text evidence="9">Homotetramer.</text>
</comment>
<reference evidence="12 13" key="1">
    <citation type="submission" date="2016-12" db="EMBL/GenBank/DDBJ databases">
        <title>Domibacillus sp. SAOS 44 whole genome sequencing.</title>
        <authorList>
            <person name="Verma A."/>
            <person name="Krishnamurthi S."/>
        </authorList>
    </citation>
    <scope>NUCLEOTIDE SEQUENCE [LARGE SCALE GENOMIC DNA]</scope>
    <source>
        <strain evidence="12 13">SAOS 44</strain>
    </source>
</reference>
<evidence type="ECO:0000256" key="9">
    <source>
        <dbReference type="HAMAP-Rule" id="MF_00624"/>
    </source>
</evidence>
<keyword evidence="4 9" id="KW-0548">Nucleotidyltransferase</keyword>
<sequence length="389" mass="43941">MTKQKCIAMLLAGGKGSRLEQLTEHIAKPAVPFGGKYRIIDFPLSNCAHSGIYTVGILTQYEPLVLNTYIGIGSAWDLDRRNGGVTVLPPYTNSSEVKWYSGTANAIYQNFDYIKQYDPEHVLILSGDHIYKMNYDLMLDYHMEKGADATISVIEVPWEEASRFGIMKIDDSYRVTRFDEKPKNPASNLASMGIYIFKWSVMKKYLEQDAHNPDSTNDFGKDVIPAMLTDHKKLFVYPFKGYWKDVGTLKSLWEANMDLLDREKTLDLYDPSWCIYSAHSNQPPQMMGYNAVVTHSLVTGGCIIDGEIQHSVVSQGVEVEKDVFVKDSVIMPNAQIGRGSIIERAIVMENLQIPENTVIYNDSADILLITEAFLITHKQEMAEYEEKSG</sequence>
<keyword evidence="3 9" id="KW-0808">Transferase</keyword>
<dbReference type="PANTHER" id="PTHR43523">
    <property type="entry name" value="GLUCOSE-1-PHOSPHATE ADENYLYLTRANSFERASE-RELATED"/>
    <property type="match status" value="1"/>
</dbReference>
<dbReference type="GO" id="GO:0008878">
    <property type="term" value="F:glucose-1-phosphate adenylyltransferase activity"/>
    <property type="evidence" value="ECO:0007669"/>
    <property type="project" value="UniProtKB-UniRule"/>
</dbReference>
<dbReference type="SUPFAM" id="SSF53448">
    <property type="entry name" value="Nucleotide-diphospho-sugar transferases"/>
    <property type="match status" value="1"/>
</dbReference>
<comment type="caution">
    <text evidence="12">The sequence shown here is derived from an EMBL/GenBank/DDBJ whole genome shotgun (WGS) entry which is preliminary data.</text>
</comment>
<evidence type="ECO:0000313" key="13">
    <source>
        <dbReference type="Proteomes" id="UP000186524"/>
    </source>
</evidence>
<comment type="function">
    <text evidence="9">Involved in the biosynthesis of ADP-glucose, a building block required for the elongation reactions to produce glycogen. Catalyzes the reaction between ATP and alpha-D-glucose 1-phosphate (G1P) to produce pyrophosphate and ADP-Glc.</text>
</comment>
<keyword evidence="7 9" id="KW-0320">Glycogen biosynthesis</keyword>
<dbReference type="PROSITE" id="PS00810">
    <property type="entry name" value="ADP_GLC_PYROPHOSPH_3"/>
    <property type="match status" value="1"/>
</dbReference>
<dbReference type="InterPro" id="IPR005836">
    <property type="entry name" value="ADP_Glu_pyroP_CS"/>
</dbReference>
<evidence type="ECO:0000259" key="11">
    <source>
        <dbReference type="Pfam" id="PF24894"/>
    </source>
</evidence>
<evidence type="ECO:0000259" key="10">
    <source>
        <dbReference type="Pfam" id="PF00483"/>
    </source>
</evidence>
<dbReference type="STRING" id="1714354.BLL40_02760"/>
<name>A0A1Q5P6B9_9BACI</name>
<feature type="domain" description="Glucose-1-phosphate adenylyltransferase/Bifunctional protein GlmU-like C-terminal hexapeptide" evidence="11">
    <location>
        <begin position="290"/>
        <end position="363"/>
    </location>
</feature>
<protein>
    <recommendedName>
        <fullName evidence="9">Glucose-1-phosphate adenylyltransferase</fullName>
        <ecNumber evidence="9">2.7.7.27</ecNumber>
    </recommendedName>
    <alternativeName>
        <fullName evidence="9">ADP-glucose pyrophosphorylase</fullName>
        <shortName evidence="9">ADPGlc PPase</shortName>
    </alternativeName>
    <alternativeName>
        <fullName evidence="9">ADP-glucose synthase</fullName>
    </alternativeName>
</protein>
<evidence type="ECO:0000256" key="1">
    <source>
        <dbReference type="ARBA" id="ARBA00010443"/>
    </source>
</evidence>
<dbReference type="InterPro" id="IPR056818">
    <property type="entry name" value="GlmU/GlgC-like_hexapep"/>
</dbReference>
<dbReference type="Gene3D" id="2.160.10.10">
    <property type="entry name" value="Hexapeptide repeat proteins"/>
    <property type="match status" value="1"/>
</dbReference>
<dbReference type="Proteomes" id="UP000186524">
    <property type="component" value="Unassembled WGS sequence"/>
</dbReference>
<feature type="binding site" evidence="9">
    <location>
        <position position="165"/>
    </location>
    <ligand>
        <name>alpha-D-glucose 1-phosphate</name>
        <dbReference type="ChEBI" id="CHEBI:58601"/>
    </ligand>
</feature>
<dbReference type="NCBIfam" id="NF003670">
    <property type="entry name" value="PRK05293.1"/>
    <property type="match status" value="1"/>
</dbReference>
<dbReference type="HAMAP" id="MF_00624">
    <property type="entry name" value="GlgC"/>
    <property type="match status" value="1"/>
</dbReference>
<comment type="similarity">
    <text evidence="1 9">Belongs to the bacterial/plant glucose-1-phosphate adenylyltransferase family.</text>
</comment>
<dbReference type="Pfam" id="PF24894">
    <property type="entry name" value="Hexapep_GlmU"/>
    <property type="match status" value="1"/>
</dbReference>
<feature type="site" description="Could play a key role in the communication between the regulatory and the substrate sites" evidence="9">
    <location>
        <position position="60"/>
    </location>
</feature>
<dbReference type="Pfam" id="PF00483">
    <property type="entry name" value="NTP_transferase"/>
    <property type="match status" value="1"/>
</dbReference>
<dbReference type="CDD" id="cd02508">
    <property type="entry name" value="ADP_Glucose_PP"/>
    <property type="match status" value="1"/>
</dbReference>
<keyword evidence="13" id="KW-1185">Reference proteome</keyword>
<comment type="pathway">
    <text evidence="9">Glycan biosynthesis; glycogen biosynthesis.</text>
</comment>
<evidence type="ECO:0000256" key="6">
    <source>
        <dbReference type="ARBA" id="ARBA00022840"/>
    </source>
</evidence>
<dbReference type="UniPathway" id="UPA00164"/>
<evidence type="ECO:0000256" key="8">
    <source>
        <dbReference type="ARBA" id="ARBA00023277"/>
    </source>
</evidence>
<keyword evidence="5 9" id="KW-0547">Nucleotide-binding</keyword>
<feature type="site" description="Could play a key role in the communication between the regulatory and the substrate sites" evidence="9">
    <location>
        <position position="99"/>
    </location>
</feature>
<organism evidence="12 13">
    <name type="scientific">Domibacillus mangrovi</name>
    <dbReference type="NCBI Taxonomy" id="1714354"/>
    <lineage>
        <taxon>Bacteria</taxon>
        <taxon>Bacillati</taxon>
        <taxon>Bacillota</taxon>
        <taxon>Bacilli</taxon>
        <taxon>Bacillales</taxon>
        <taxon>Bacillaceae</taxon>
        <taxon>Domibacillus</taxon>
    </lineage>
</organism>
<gene>
    <name evidence="9" type="primary">glgC</name>
    <name evidence="12" type="ORF">BLL40_02760</name>
</gene>
<dbReference type="OrthoDB" id="9801810at2"/>
<feature type="binding site" evidence="9">
    <location>
        <position position="191"/>
    </location>
    <ligand>
        <name>alpha-D-glucose 1-phosphate</name>
        <dbReference type="ChEBI" id="CHEBI:58601"/>
    </ligand>
</feature>
<evidence type="ECO:0000256" key="4">
    <source>
        <dbReference type="ARBA" id="ARBA00022695"/>
    </source>
</evidence>
<dbReference type="EC" id="2.7.7.27" evidence="9"/>
<proteinExistence type="inferred from homology"/>
<comment type="catalytic activity">
    <reaction evidence="9">
        <text>alpha-D-glucose 1-phosphate + ATP + H(+) = ADP-alpha-D-glucose + diphosphate</text>
        <dbReference type="Rhea" id="RHEA:12120"/>
        <dbReference type="ChEBI" id="CHEBI:15378"/>
        <dbReference type="ChEBI" id="CHEBI:30616"/>
        <dbReference type="ChEBI" id="CHEBI:33019"/>
        <dbReference type="ChEBI" id="CHEBI:57498"/>
        <dbReference type="ChEBI" id="CHEBI:58601"/>
        <dbReference type="EC" id="2.7.7.27"/>
    </reaction>
</comment>
<dbReference type="EMBL" id="MRWQ01000002">
    <property type="protein sequence ID" value="OKL37764.1"/>
    <property type="molecule type" value="Genomic_DNA"/>
</dbReference>
<keyword evidence="6 9" id="KW-0067">ATP-binding</keyword>
<dbReference type="GO" id="GO:0005978">
    <property type="term" value="P:glycogen biosynthetic process"/>
    <property type="evidence" value="ECO:0007669"/>
    <property type="project" value="UniProtKB-UniRule"/>
</dbReference>
<evidence type="ECO:0000256" key="3">
    <source>
        <dbReference type="ARBA" id="ARBA00022679"/>
    </source>
</evidence>
<dbReference type="InterPro" id="IPR011831">
    <property type="entry name" value="ADP-Glc_PPase"/>
</dbReference>
<feature type="domain" description="Nucleotidyl transferase" evidence="10">
    <location>
        <begin position="8"/>
        <end position="261"/>
    </location>
</feature>
<dbReference type="InterPro" id="IPR011004">
    <property type="entry name" value="Trimer_LpxA-like_sf"/>
</dbReference>
<dbReference type="InterPro" id="IPR023049">
    <property type="entry name" value="GlgC_bac"/>
</dbReference>
<dbReference type="NCBIfam" id="TIGR02091">
    <property type="entry name" value="glgC"/>
    <property type="match status" value="1"/>
</dbReference>
<dbReference type="PROSITE" id="PS00809">
    <property type="entry name" value="ADP_GLC_PYROPHOSPH_2"/>
    <property type="match status" value="1"/>
</dbReference>
<feature type="binding site" evidence="9">
    <location>
        <position position="100"/>
    </location>
    <ligand>
        <name>alpha-D-glucose 1-phosphate</name>
        <dbReference type="ChEBI" id="CHEBI:58601"/>
    </ligand>
</feature>
<evidence type="ECO:0000313" key="12">
    <source>
        <dbReference type="EMBL" id="OKL37764.1"/>
    </source>
</evidence>
<evidence type="ECO:0000256" key="2">
    <source>
        <dbReference type="ARBA" id="ARBA00022600"/>
    </source>
</evidence>
<dbReference type="GO" id="GO:0005524">
    <property type="term" value="F:ATP binding"/>
    <property type="evidence" value="ECO:0007669"/>
    <property type="project" value="UniProtKB-KW"/>
</dbReference>
<dbReference type="InterPro" id="IPR005835">
    <property type="entry name" value="NTP_transferase_dom"/>
</dbReference>